<feature type="transmembrane region" description="Helical" evidence="6">
    <location>
        <begin position="181"/>
        <end position="200"/>
    </location>
</feature>
<dbReference type="PANTHER" id="PTHR12770">
    <property type="entry name" value="RUS1 FAMILY PROTEIN C16ORF58"/>
    <property type="match status" value="1"/>
</dbReference>
<evidence type="ECO:0000256" key="5">
    <source>
        <dbReference type="ARBA" id="ARBA00023136"/>
    </source>
</evidence>
<dbReference type="Proteomes" id="UP001642484">
    <property type="component" value="Unassembled WGS sequence"/>
</dbReference>
<dbReference type="InterPro" id="IPR006968">
    <property type="entry name" value="RUS_fam"/>
</dbReference>
<evidence type="ECO:0000256" key="4">
    <source>
        <dbReference type="ARBA" id="ARBA00022989"/>
    </source>
</evidence>
<dbReference type="PANTHER" id="PTHR12770:SF31">
    <property type="entry name" value="RUS FAMILY MEMBER 1"/>
    <property type="match status" value="1"/>
</dbReference>
<keyword evidence="5 6" id="KW-0472">Membrane</keyword>
<evidence type="ECO:0000256" key="2">
    <source>
        <dbReference type="ARBA" id="ARBA00007558"/>
    </source>
</evidence>
<feature type="transmembrane region" description="Helical" evidence="6">
    <location>
        <begin position="114"/>
        <end position="135"/>
    </location>
</feature>
<evidence type="ECO:0000313" key="9">
    <source>
        <dbReference type="Proteomes" id="UP001642484"/>
    </source>
</evidence>
<comment type="similarity">
    <text evidence="2">Belongs to the RUS1 family.</text>
</comment>
<organism evidence="8 9">
    <name type="scientific">Durusdinium trenchii</name>
    <dbReference type="NCBI Taxonomy" id="1381693"/>
    <lineage>
        <taxon>Eukaryota</taxon>
        <taxon>Sar</taxon>
        <taxon>Alveolata</taxon>
        <taxon>Dinophyceae</taxon>
        <taxon>Suessiales</taxon>
        <taxon>Symbiodiniaceae</taxon>
        <taxon>Durusdinium</taxon>
    </lineage>
</organism>
<name>A0ABP0PB45_9DINO</name>
<dbReference type="EMBL" id="CAXAMN010022816">
    <property type="protein sequence ID" value="CAK9072976.1"/>
    <property type="molecule type" value="Genomic_DNA"/>
</dbReference>
<evidence type="ECO:0000256" key="1">
    <source>
        <dbReference type="ARBA" id="ARBA00004370"/>
    </source>
</evidence>
<keyword evidence="9" id="KW-1185">Reference proteome</keyword>
<comment type="subcellular location">
    <subcellularLocation>
        <location evidence="1">Membrane</location>
    </subcellularLocation>
</comment>
<keyword evidence="4 6" id="KW-1133">Transmembrane helix</keyword>
<dbReference type="Pfam" id="PF04884">
    <property type="entry name" value="UVB_sens_prot"/>
    <property type="match status" value="1"/>
</dbReference>
<evidence type="ECO:0000256" key="3">
    <source>
        <dbReference type="ARBA" id="ARBA00022692"/>
    </source>
</evidence>
<feature type="non-terminal residue" evidence="8">
    <location>
        <position position="327"/>
    </location>
</feature>
<accession>A0ABP0PB45</accession>
<evidence type="ECO:0000313" key="8">
    <source>
        <dbReference type="EMBL" id="CAK9072976.1"/>
    </source>
</evidence>
<dbReference type="InterPro" id="IPR054549">
    <property type="entry name" value="UVB_sens_RUS_dom"/>
</dbReference>
<protein>
    <recommendedName>
        <fullName evidence="7">Protein root UVB sensitive/RUS domain-containing protein</fullName>
    </recommendedName>
</protein>
<proteinExistence type="inferred from homology"/>
<comment type="caution">
    <text evidence="8">The sequence shown here is derived from an EMBL/GenBank/DDBJ whole genome shotgun (WGS) entry which is preliminary data.</text>
</comment>
<evidence type="ECO:0000256" key="6">
    <source>
        <dbReference type="SAM" id="Phobius"/>
    </source>
</evidence>
<reference evidence="8 9" key="1">
    <citation type="submission" date="2024-02" db="EMBL/GenBank/DDBJ databases">
        <authorList>
            <person name="Chen Y."/>
            <person name="Shah S."/>
            <person name="Dougan E. K."/>
            <person name="Thang M."/>
            <person name="Chan C."/>
        </authorList>
    </citation>
    <scope>NUCLEOTIDE SEQUENCE [LARGE SCALE GENOMIC DNA]</scope>
</reference>
<evidence type="ECO:0000259" key="7">
    <source>
        <dbReference type="Pfam" id="PF04884"/>
    </source>
</evidence>
<feature type="domain" description="Protein root UVB sensitive/RUS" evidence="7">
    <location>
        <begin position="5"/>
        <end position="235"/>
    </location>
</feature>
<keyword evidence="3 6" id="KW-0812">Transmembrane</keyword>
<sequence>MAQHFFIAVFAPEGWPSSVAPEYGRYQLWDTIQQVTFFVNTVISKQAVMKFHGVGDPNKTPAEATALEMGRGLLATIVCMVVATPHFTDLYRALPRIFRMSSEVINAVGHFIEILAAIFTQVVSFLYLGPALCLIAGTMSGAVRSVILQHFAKGGTLPPGKDPDFGDISLKESNQDKAGKIVGLCVGVALLLGFIGIGSGVKAEATSLERSLEWFLVLTIVHLLGNIQAVRQLEIAQDQSAAGDKIRNVKQASSDYLPSHAVVIGICCLQLVLQLQFSTLPGQDHERKHILWEMFLPKGYPHTVVDSYTSFRAWSLLNVIIGYPKQI</sequence>
<gene>
    <name evidence="8" type="ORF">CCMP2556_LOCUS35900</name>
</gene>